<protein>
    <submittedName>
        <fullName evidence="2">RNA polymerase factor sigma-32</fullName>
    </submittedName>
</protein>
<keyword evidence="3" id="KW-1185">Reference proteome</keyword>
<evidence type="ECO:0000259" key="1">
    <source>
        <dbReference type="Pfam" id="PF04545"/>
    </source>
</evidence>
<accession>A0A518G7R9</accession>
<feature type="domain" description="RNA polymerase sigma-70 region 4" evidence="1">
    <location>
        <begin position="366"/>
        <end position="416"/>
    </location>
</feature>
<proteinExistence type="predicted"/>
<dbReference type="Proteomes" id="UP000318017">
    <property type="component" value="Chromosome"/>
</dbReference>
<sequence length="823" mass="91070">MSEVSETQRLDCVCGKKLRIPANVSSTAKAGKCPKCQAPFEYRDGTWFCVASDVDISAISLVSPKPNILPTNKLVKLSEYTVAKNASLTDGQASEPVIADQYQPPIGSPDRSHLPIVVSASPLSRVFAELVTTQFTDGDSGTPFYIARTEGDANSNLCGESENVGIHEAIRDSLALALGLTSRYPKTVVSAITLACHPWPDSAISRSEIATIAAEMCPGLNIAHPSMCEIAIDRLLRLADAMRFQDAKELELLFANAAATIESYAAEVPGMRLGREFECSNIALVQSPIGIGVQTLGVEKKKFSNSPATKPNFWRTTILAFLSSSALRGSRDTGGAIGGEKTGVSIEQLARHLGVELPECEFDAYINRLDDRVLDIFRCRTFRIGIPDTLEEIASRWNITRERVRQIEVKASERLKRQFGETLKGIGKQAFVSLTHYVVRKNLFHEITLAIVKQSSHREILTGFLAEVFGPWQTAGAWLYHKSLEESVCTLRNLSIERADSYGVLDRDTLESHCEELFLSHTDRDDFLREELGLGNYFGIWTNKNTLRCQVAAALRHVGRSSTKEEIADLIGHPAECVGSILANLDGVVRADRYRWGFHGWIDDVYDGIVGEIEQRIDAYSGSVPIHILLSEIPSQFNVAEGSVRAYLASTAFKVENGIVRRAGIEEYTPRNPENCRDAVRIGDRWAYRSLVHQRHFNGYSLGVNFDVAYANGLRPGDNLVVSIDGCESHASLIWRPHNLNRLVDVGRISEFLLTQGYKAGDTVFLIPSREGIAIVDEQKLFKDYGELKSLPSTSIDDEDCTRNREDLKLEVNDPLLDLLGEF</sequence>
<dbReference type="AlphaFoldDB" id="A0A518G7R9"/>
<dbReference type="InterPro" id="IPR000943">
    <property type="entry name" value="RNA_pol_sigma70"/>
</dbReference>
<dbReference type="Gene3D" id="1.10.10.10">
    <property type="entry name" value="Winged helix-like DNA-binding domain superfamily/Winged helix DNA-binding domain"/>
    <property type="match status" value="1"/>
</dbReference>
<gene>
    <name evidence="2" type="ORF">Q31a_29480</name>
</gene>
<dbReference type="InterPro" id="IPR036388">
    <property type="entry name" value="WH-like_DNA-bd_sf"/>
</dbReference>
<dbReference type="OrthoDB" id="3928741at2"/>
<organism evidence="2 3">
    <name type="scientific">Aureliella helgolandensis</name>
    <dbReference type="NCBI Taxonomy" id="2527968"/>
    <lineage>
        <taxon>Bacteria</taxon>
        <taxon>Pseudomonadati</taxon>
        <taxon>Planctomycetota</taxon>
        <taxon>Planctomycetia</taxon>
        <taxon>Pirellulales</taxon>
        <taxon>Pirellulaceae</taxon>
        <taxon>Aureliella</taxon>
    </lineage>
</organism>
<name>A0A518G7R9_9BACT</name>
<reference evidence="2 3" key="1">
    <citation type="submission" date="2019-02" db="EMBL/GenBank/DDBJ databases">
        <title>Deep-cultivation of Planctomycetes and their phenomic and genomic characterization uncovers novel biology.</title>
        <authorList>
            <person name="Wiegand S."/>
            <person name="Jogler M."/>
            <person name="Boedeker C."/>
            <person name="Pinto D."/>
            <person name="Vollmers J."/>
            <person name="Rivas-Marin E."/>
            <person name="Kohn T."/>
            <person name="Peeters S.H."/>
            <person name="Heuer A."/>
            <person name="Rast P."/>
            <person name="Oberbeckmann S."/>
            <person name="Bunk B."/>
            <person name="Jeske O."/>
            <person name="Meyerdierks A."/>
            <person name="Storesund J.E."/>
            <person name="Kallscheuer N."/>
            <person name="Luecker S."/>
            <person name="Lage O.M."/>
            <person name="Pohl T."/>
            <person name="Merkel B.J."/>
            <person name="Hornburger P."/>
            <person name="Mueller R.-W."/>
            <person name="Bruemmer F."/>
            <person name="Labrenz M."/>
            <person name="Spormann A.M."/>
            <person name="Op den Camp H."/>
            <person name="Overmann J."/>
            <person name="Amann R."/>
            <person name="Jetten M.S.M."/>
            <person name="Mascher T."/>
            <person name="Medema M.H."/>
            <person name="Devos D.P."/>
            <person name="Kaster A.-K."/>
            <person name="Ovreas L."/>
            <person name="Rohde M."/>
            <person name="Galperin M.Y."/>
            <person name="Jogler C."/>
        </authorList>
    </citation>
    <scope>NUCLEOTIDE SEQUENCE [LARGE SCALE GENOMIC DNA]</scope>
    <source>
        <strain evidence="2 3">Q31a</strain>
    </source>
</reference>
<dbReference type="EMBL" id="CP036298">
    <property type="protein sequence ID" value="QDV24628.1"/>
    <property type="molecule type" value="Genomic_DNA"/>
</dbReference>
<dbReference type="KEGG" id="ahel:Q31a_29480"/>
<evidence type="ECO:0000313" key="2">
    <source>
        <dbReference type="EMBL" id="QDV24628.1"/>
    </source>
</evidence>
<dbReference type="GO" id="GO:0006352">
    <property type="term" value="P:DNA-templated transcription initiation"/>
    <property type="evidence" value="ECO:0007669"/>
    <property type="project" value="InterPro"/>
</dbReference>
<dbReference type="InterPro" id="IPR013324">
    <property type="entry name" value="RNA_pol_sigma_r3/r4-like"/>
</dbReference>
<evidence type="ECO:0000313" key="3">
    <source>
        <dbReference type="Proteomes" id="UP000318017"/>
    </source>
</evidence>
<dbReference type="RefSeq" id="WP_145078499.1">
    <property type="nucleotide sequence ID" value="NZ_CP036298.1"/>
</dbReference>
<dbReference type="PRINTS" id="PR00046">
    <property type="entry name" value="SIGMA70FCT"/>
</dbReference>
<dbReference type="Pfam" id="PF04545">
    <property type="entry name" value="Sigma70_r4"/>
    <property type="match status" value="1"/>
</dbReference>
<dbReference type="SUPFAM" id="SSF88659">
    <property type="entry name" value="Sigma3 and sigma4 domains of RNA polymerase sigma factors"/>
    <property type="match status" value="1"/>
</dbReference>
<dbReference type="InterPro" id="IPR007630">
    <property type="entry name" value="RNA_pol_sigma70_r4"/>
</dbReference>
<dbReference type="GO" id="GO:0003700">
    <property type="term" value="F:DNA-binding transcription factor activity"/>
    <property type="evidence" value="ECO:0007669"/>
    <property type="project" value="InterPro"/>
</dbReference>